<organism evidence="2 3">
    <name type="scientific">Sporichthya brevicatena</name>
    <dbReference type="NCBI Taxonomy" id="171442"/>
    <lineage>
        <taxon>Bacteria</taxon>
        <taxon>Bacillati</taxon>
        <taxon>Actinomycetota</taxon>
        <taxon>Actinomycetes</taxon>
        <taxon>Sporichthyales</taxon>
        <taxon>Sporichthyaceae</taxon>
        <taxon>Sporichthya</taxon>
    </lineage>
</organism>
<keyword evidence="1" id="KW-0472">Membrane</keyword>
<accession>A0ABN1H1W6</accession>
<keyword evidence="3" id="KW-1185">Reference proteome</keyword>
<proteinExistence type="predicted"/>
<comment type="caution">
    <text evidence="2">The sequence shown here is derived from an EMBL/GenBank/DDBJ whole genome shotgun (WGS) entry which is preliminary data.</text>
</comment>
<keyword evidence="1" id="KW-0812">Transmembrane</keyword>
<gene>
    <name evidence="2" type="ORF">GCM10009547_31890</name>
</gene>
<feature type="transmembrane region" description="Helical" evidence="1">
    <location>
        <begin position="143"/>
        <end position="163"/>
    </location>
</feature>
<dbReference type="RefSeq" id="WP_344606487.1">
    <property type="nucleotide sequence ID" value="NZ_BAAAHE010000026.1"/>
</dbReference>
<dbReference type="Proteomes" id="UP001500957">
    <property type="component" value="Unassembled WGS sequence"/>
</dbReference>
<dbReference type="EMBL" id="BAAAHE010000026">
    <property type="protein sequence ID" value="GAA0626139.1"/>
    <property type="molecule type" value="Genomic_DNA"/>
</dbReference>
<feature type="transmembrane region" description="Helical" evidence="1">
    <location>
        <begin position="20"/>
        <end position="47"/>
    </location>
</feature>
<name>A0ABN1H1W6_9ACTN</name>
<feature type="transmembrane region" description="Helical" evidence="1">
    <location>
        <begin position="67"/>
        <end position="86"/>
    </location>
</feature>
<feature type="transmembrane region" description="Helical" evidence="1">
    <location>
        <begin position="98"/>
        <end position="116"/>
    </location>
</feature>
<evidence type="ECO:0000313" key="3">
    <source>
        <dbReference type="Proteomes" id="UP001500957"/>
    </source>
</evidence>
<evidence type="ECO:0000256" key="1">
    <source>
        <dbReference type="SAM" id="Phobius"/>
    </source>
</evidence>
<reference evidence="2 3" key="1">
    <citation type="journal article" date="2019" name="Int. J. Syst. Evol. Microbiol.">
        <title>The Global Catalogue of Microorganisms (GCM) 10K type strain sequencing project: providing services to taxonomists for standard genome sequencing and annotation.</title>
        <authorList>
            <consortium name="The Broad Institute Genomics Platform"/>
            <consortium name="The Broad Institute Genome Sequencing Center for Infectious Disease"/>
            <person name="Wu L."/>
            <person name="Ma J."/>
        </authorList>
    </citation>
    <scope>NUCLEOTIDE SEQUENCE [LARGE SCALE GENOMIC DNA]</scope>
    <source>
        <strain evidence="2 3">JCM 10671</strain>
    </source>
</reference>
<keyword evidence="1" id="KW-1133">Transmembrane helix</keyword>
<evidence type="ECO:0000313" key="2">
    <source>
        <dbReference type="EMBL" id="GAA0626139.1"/>
    </source>
</evidence>
<sequence length="172" mass="17734">MSTQTSPPARVALSRPARRVALVVHIVASGAWLGLEIALGALVLAALATDDPMREAAVLQAIEVVAVGPMIAAGALTLVSGIVLGLGTKWGLLRYRWVAVKLVLNVVLLVLVLVALRPGAAEVAETGRALAAGTASERGPGDLVFPPIVSTIALSFAITLSVVKPWGRLRRG</sequence>
<protein>
    <submittedName>
        <fullName evidence="2">Membrane protein</fullName>
    </submittedName>
</protein>